<feature type="non-terminal residue" evidence="1">
    <location>
        <position position="1"/>
    </location>
</feature>
<reference evidence="1 2" key="1">
    <citation type="submission" date="2021-06" db="EMBL/GenBank/DDBJ databases">
        <authorList>
            <person name="Palmer J.M."/>
        </authorList>
    </citation>
    <scope>NUCLEOTIDE SEQUENCE [LARGE SCALE GENOMIC DNA]</scope>
    <source>
        <strain evidence="1 2">XC_2019</strain>
        <tissue evidence="1">Muscle</tissue>
    </source>
</reference>
<organism evidence="1 2">
    <name type="scientific">Xenoophorus captivus</name>
    <dbReference type="NCBI Taxonomy" id="1517983"/>
    <lineage>
        <taxon>Eukaryota</taxon>
        <taxon>Metazoa</taxon>
        <taxon>Chordata</taxon>
        <taxon>Craniata</taxon>
        <taxon>Vertebrata</taxon>
        <taxon>Euteleostomi</taxon>
        <taxon>Actinopterygii</taxon>
        <taxon>Neopterygii</taxon>
        <taxon>Teleostei</taxon>
        <taxon>Neoteleostei</taxon>
        <taxon>Acanthomorphata</taxon>
        <taxon>Ovalentaria</taxon>
        <taxon>Atherinomorphae</taxon>
        <taxon>Cyprinodontiformes</taxon>
        <taxon>Goodeidae</taxon>
        <taxon>Xenoophorus</taxon>
    </lineage>
</organism>
<protein>
    <submittedName>
        <fullName evidence="1">Uncharacterized protein</fullName>
    </submittedName>
</protein>
<dbReference type="EMBL" id="JAHRIN010009485">
    <property type="protein sequence ID" value="MEQ2194644.1"/>
    <property type="molecule type" value="Genomic_DNA"/>
</dbReference>
<evidence type="ECO:0000313" key="1">
    <source>
        <dbReference type="EMBL" id="MEQ2194644.1"/>
    </source>
</evidence>
<gene>
    <name evidence="1" type="ORF">XENOCAPTIV_000898</name>
</gene>
<evidence type="ECO:0000313" key="2">
    <source>
        <dbReference type="Proteomes" id="UP001434883"/>
    </source>
</evidence>
<sequence length="58" mass="6673">IFLRNKHLYTVEENDAEELVARAARNIEQLLRKRSAALEVRLTASRATNCHFASLCRC</sequence>
<name>A0ABV0QFR1_9TELE</name>
<proteinExistence type="predicted"/>
<keyword evidence="2" id="KW-1185">Reference proteome</keyword>
<dbReference type="Proteomes" id="UP001434883">
    <property type="component" value="Unassembled WGS sequence"/>
</dbReference>
<accession>A0ABV0QFR1</accession>
<comment type="caution">
    <text evidence="1">The sequence shown here is derived from an EMBL/GenBank/DDBJ whole genome shotgun (WGS) entry which is preliminary data.</text>
</comment>